<evidence type="ECO:0000256" key="1">
    <source>
        <dbReference type="ARBA" id="ARBA00001946"/>
    </source>
</evidence>
<accession>A0A1X7JPH7</accession>
<evidence type="ECO:0000313" key="16">
    <source>
        <dbReference type="Proteomes" id="UP000193244"/>
    </source>
</evidence>
<evidence type="ECO:0000256" key="8">
    <source>
        <dbReference type="ARBA" id="ARBA00022840"/>
    </source>
</evidence>
<keyword evidence="3" id="KW-0819">tRNA processing</keyword>
<dbReference type="STRING" id="150121.SAMN06296010_1672"/>
<dbReference type="GO" id="GO:0008033">
    <property type="term" value="P:tRNA processing"/>
    <property type="evidence" value="ECO:0007669"/>
    <property type="project" value="UniProtKB-KW"/>
</dbReference>
<evidence type="ECO:0000256" key="9">
    <source>
        <dbReference type="ARBA" id="ARBA00022842"/>
    </source>
</evidence>
<evidence type="ECO:0000256" key="7">
    <source>
        <dbReference type="ARBA" id="ARBA00022800"/>
    </source>
</evidence>
<comment type="cofactor">
    <cofactor evidence="1">
        <name>Mg(2+)</name>
        <dbReference type="ChEBI" id="CHEBI:18420"/>
    </cofactor>
</comment>
<evidence type="ECO:0000256" key="4">
    <source>
        <dbReference type="ARBA" id="ARBA00022695"/>
    </source>
</evidence>
<dbReference type="InterPro" id="IPR043519">
    <property type="entry name" value="NT_sf"/>
</dbReference>
<sequence length="473" mass="50456">MSTVIPGLIAIPTGLDRFVAACRANGAVPLIVGGAVRDALLRRHDDDAAALRSSDIDLELHGASSPEQLISALGQEFSVHSRGVAFETHVVRIEASDYEFTIAHSDLPGELDLSASAARRDLTINALAWDPASAELHNPVGGLRDLEDGVLRHVSDRFADDPLRVLRLVRFVALLGFEVAPETVELARSLEPRAASLPVERVWNEFERILTGGVYLSAALTILRKTTWDSLVPELAATQGIPQDARWHAEGDVWTHLGLAADAAAAFAVRDDLSAQDRRLCVAAALLHDLSKVTTTVIEPASSESDARITSRGHETAGVEPAMALLRRIGAPAELVRAVGPLVREHMVAMSVGENGPSASAVRRLMRRLAGAHGTGPTIDQWARVVDADCAGRGVSAIPSRAAAWVEAARRYGGTPTAPLVTGRDLIDAGLRPGARFSVLLAASVEAQDEGVIDDRASALHWLHTQLRRQDAS</sequence>
<dbReference type="RefSeq" id="WP_085484818.1">
    <property type="nucleotide sequence ID" value="NZ_FXAY01000002.1"/>
</dbReference>
<reference evidence="16" key="1">
    <citation type="submission" date="2017-04" db="EMBL/GenBank/DDBJ databases">
        <authorList>
            <person name="Varghese N."/>
            <person name="Submissions S."/>
        </authorList>
    </citation>
    <scope>NUCLEOTIDE SEQUENCE [LARGE SCALE GENOMIC DNA]</scope>
    <source>
        <strain evidence="16">VKM Ac-2510</strain>
    </source>
</reference>
<dbReference type="Gene3D" id="3.30.460.10">
    <property type="entry name" value="Beta Polymerase, domain 2"/>
    <property type="match status" value="1"/>
</dbReference>
<dbReference type="Gene3D" id="1.10.3090.10">
    <property type="entry name" value="cca-adding enzyme, domain 2"/>
    <property type="match status" value="1"/>
</dbReference>
<dbReference type="InterPro" id="IPR050124">
    <property type="entry name" value="tRNA_CCA-adding_enzyme"/>
</dbReference>
<gene>
    <name evidence="15" type="ORF">SAMN06296010_1672</name>
</gene>
<evidence type="ECO:0000256" key="5">
    <source>
        <dbReference type="ARBA" id="ARBA00022723"/>
    </source>
</evidence>
<evidence type="ECO:0000256" key="11">
    <source>
        <dbReference type="RuleBase" id="RU003953"/>
    </source>
</evidence>
<evidence type="ECO:0000259" key="14">
    <source>
        <dbReference type="Pfam" id="PF12627"/>
    </source>
</evidence>
<evidence type="ECO:0000313" key="15">
    <source>
        <dbReference type="EMBL" id="SMG30107.1"/>
    </source>
</evidence>
<dbReference type="SUPFAM" id="SSF81301">
    <property type="entry name" value="Nucleotidyltransferase"/>
    <property type="match status" value="1"/>
</dbReference>
<feature type="domain" description="HD" evidence="13">
    <location>
        <begin position="254"/>
        <end position="350"/>
    </location>
</feature>
<keyword evidence="10 11" id="KW-0694">RNA-binding</keyword>
<dbReference type="GO" id="GO:0042245">
    <property type="term" value="P:RNA repair"/>
    <property type="evidence" value="ECO:0007669"/>
    <property type="project" value="UniProtKB-KW"/>
</dbReference>
<dbReference type="GO" id="GO:0016779">
    <property type="term" value="F:nucleotidyltransferase activity"/>
    <property type="evidence" value="ECO:0007669"/>
    <property type="project" value="UniProtKB-KW"/>
</dbReference>
<keyword evidence="5" id="KW-0479">Metal-binding</keyword>
<comment type="similarity">
    <text evidence="11">Belongs to the tRNA nucleotidyltransferase/poly(A) polymerase family.</text>
</comment>
<dbReference type="GO" id="GO:0005524">
    <property type="term" value="F:ATP binding"/>
    <property type="evidence" value="ECO:0007669"/>
    <property type="project" value="UniProtKB-KW"/>
</dbReference>
<dbReference type="EMBL" id="FXAY01000002">
    <property type="protein sequence ID" value="SMG30107.1"/>
    <property type="molecule type" value="Genomic_DNA"/>
</dbReference>
<protein>
    <submittedName>
        <fullName evidence="15">tRNA nucleotidyltransferase (CCA-adding enzyme)</fullName>
    </submittedName>
</protein>
<keyword evidence="7" id="KW-0692">RNA repair</keyword>
<dbReference type="Proteomes" id="UP000193244">
    <property type="component" value="Unassembled WGS sequence"/>
</dbReference>
<keyword evidence="9" id="KW-0460">Magnesium</keyword>
<dbReference type="OrthoDB" id="9805698at2"/>
<evidence type="ECO:0000256" key="3">
    <source>
        <dbReference type="ARBA" id="ARBA00022694"/>
    </source>
</evidence>
<evidence type="ECO:0000256" key="6">
    <source>
        <dbReference type="ARBA" id="ARBA00022741"/>
    </source>
</evidence>
<dbReference type="SUPFAM" id="SSF81891">
    <property type="entry name" value="Poly A polymerase C-terminal region-like"/>
    <property type="match status" value="1"/>
</dbReference>
<evidence type="ECO:0000256" key="2">
    <source>
        <dbReference type="ARBA" id="ARBA00022679"/>
    </source>
</evidence>
<dbReference type="Pfam" id="PF01966">
    <property type="entry name" value="HD"/>
    <property type="match status" value="1"/>
</dbReference>
<dbReference type="InterPro" id="IPR002646">
    <property type="entry name" value="PolA_pol_head_dom"/>
</dbReference>
<organism evidence="15 16">
    <name type="scientific">Agreia pratensis</name>
    <dbReference type="NCBI Taxonomy" id="150121"/>
    <lineage>
        <taxon>Bacteria</taxon>
        <taxon>Bacillati</taxon>
        <taxon>Actinomycetota</taxon>
        <taxon>Actinomycetes</taxon>
        <taxon>Micrococcales</taxon>
        <taxon>Microbacteriaceae</taxon>
        <taxon>Agreia</taxon>
    </lineage>
</organism>
<dbReference type="PANTHER" id="PTHR47545:SF1">
    <property type="entry name" value="MULTIFUNCTIONAL CCA PROTEIN"/>
    <property type="match status" value="1"/>
</dbReference>
<dbReference type="InterPro" id="IPR006674">
    <property type="entry name" value="HD_domain"/>
</dbReference>
<dbReference type="GO" id="GO:0046872">
    <property type="term" value="F:metal ion binding"/>
    <property type="evidence" value="ECO:0007669"/>
    <property type="project" value="UniProtKB-KW"/>
</dbReference>
<keyword evidence="4" id="KW-0548">Nucleotidyltransferase</keyword>
<dbReference type="AlphaFoldDB" id="A0A1X7JPH7"/>
<feature type="domain" description="tRNA nucleotidyltransferase/poly(A) polymerase RNA and SrmB- binding" evidence="14">
    <location>
        <begin position="176"/>
        <end position="236"/>
    </location>
</feature>
<evidence type="ECO:0000259" key="12">
    <source>
        <dbReference type="Pfam" id="PF01743"/>
    </source>
</evidence>
<keyword evidence="16" id="KW-1185">Reference proteome</keyword>
<proteinExistence type="inferred from homology"/>
<keyword evidence="8" id="KW-0067">ATP-binding</keyword>
<dbReference type="GO" id="GO:0003723">
    <property type="term" value="F:RNA binding"/>
    <property type="evidence" value="ECO:0007669"/>
    <property type="project" value="UniProtKB-KW"/>
</dbReference>
<dbReference type="Pfam" id="PF12627">
    <property type="entry name" value="PolyA_pol_RNAbd"/>
    <property type="match status" value="1"/>
</dbReference>
<name>A0A1X7JPH7_9MICO</name>
<evidence type="ECO:0000259" key="13">
    <source>
        <dbReference type="Pfam" id="PF01966"/>
    </source>
</evidence>
<keyword evidence="6" id="KW-0547">Nucleotide-binding</keyword>
<dbReference type="InterPro" id="IPR032828">
    <property type="entry name" value="PolyA_RNA-bd"/>
</dbReference>
<dbReference type="Pfam" id="PF01743">
    <property type="entry name" value="PolyA_pol"/>
    <property type="match status" value="1"/>
</dbReference>
<dbReference type="PANTHER" id="PTHR47545">
    <property type="entry name" value="MULTIFUNCTIONAL CCA PROTEIN"/>
    <property type="match status" value="1"/>
</dbReference>
<evidence type="ECO:0000256" key="10">
    <source>
        <dbReference type="ARBA" id="ARBA00022884"/>
    </source>
</evidence>
<feature type="domain" description="Poly A polymerase head" evidence="12">
    <location>
        <begin position="31"/>
        <end position="152"/>
    </location>
</feature>
<keyword evidence="2 11" id="KW-0808">Transferase</keyword>